<organism evidence="8 9">
    <name type="scientific">Gordonia sesuvii</name>
    <dbReference type="NCBI Taxonomy" id="3116777"/>
    <lineage>
        <taxon>Bacteria</taxon>
        <taxon>Bacillati</taxon>
        <taxon>Actinomycetota</taxon>
        <taxon>Actinomycetes</taxon>
        <taxon>Mycobacteriales</taxon>
        <taxon>Gordoniaceae</taxon>
        <taxon>Gordonia</taxon>
    </lineage>
</organism>
<gene>
    <name evidence="8" type="primary">pks13</name>
    <name evidence="8" type="ORF">VZC37_17960</name>
</gene>
<dbReference type="PROSITE" id="PS50075">
    <property type="entry name" value="CARRIER"/>
    <property type="match status" value="2"/>
</dbReference>
<dbReference type="PROSITE" id="PS00606">
    <property type="entry name" value="KS3_1"/>
    <property type="match status" value="1"/>
</dbReference>
<dbReference type="InterPro" id="IPR016036">
    <property type="entry name" value="Malonyl_transacylase_ACP-bd"/>
</dbReference>
<dbReference type="Pfam" id="PF00698">
    <property type="entry name" value="Acyl_transf_1"/>
    <property type="match status" value="1"/>
</dbReference>
<feature type="domain" description="Ketosynthase family 3 (KS3)" evidence="7">
    <location>
        <begin position="132"/>
        <end position="560"/>
    </location>
</feature>
<dbReference type="SUPFAM" id="SSF55048">
    <property type="entry name" value="Probable ACP-binding domain of malonyl-CoA ACP transacylase"/>
    <property type="match status" value="1"/>
</dbReference>
<proteinExistence type="predicted"/>
<keyword evidence="2" id="KW-0597">Phosphoprotein</keyword>
<dbReference type="InterPro" id="IPR020841">
    <property type="entry name" value="PKS_Beta-ketoAc_synthase_dom"/>
</dbReference>
<keyword evidence="9" id="KW-1185">Reference proteome</keyword>
<feature type="region of interest" description="Disordered" evidence="5">
    <location>
        <begin position="594"/>
        <end position="613"/>
    </location>
</feature>
<feature type="region of interest" description="Disordered" evidence="5">
    <location>
        <begin position="1350"/>
        <end position="1391"/>
    </location>
</feature>
<protein>
    <submittedName>
        <fullName evidence="8">Polyketide synthase Pks13</fullName>
    </submittedName>
</protein>
<dbReference type="InterPro" id="IPR036736">
    <property type="entry name" value="ACP-like_sf"/>
</dbReference>
<dbReference type="InterPro" id="IPR009081">
    <property type="entry name" value="PP-bd_ACP"/>
</dbReference>
<dbReference type="Pfam" id="PF02801">
    <property type="entry name" value="Ketoacyl-synt_C"/>
    <property type="match status" value="1"/>
</dbReference>
<dbReference type="PANTHER" id="PTHR43775:SF37">
    <property type="entry name" value="SI:DKEY-61P9.11"/>
    <property type="match status" value="1"/>
</dbReference>
<dbReference type="SMART" id="SM00825">
    <property type="entry name" value="PKS_KS"/>
    <property type="match status" value="1"/>
</dbReference>
<dbReference type="Gene3D" id="3.40.47.10">
    <property type="match status" value="1"/>
</dbReference>
<dbReference type="Gene3D" id="1.10.1200.10">
    <property type="entry name" value="ACP-like"/>
    <property type="match status" value="2"/>
</dbReference>
<feature type="region of interest" description="Disordered" evidence="5">
    <location>
        <begin position="1"/>
        <end position="35"/>
    </location>
</feature>
<keyword evidence="4" id="KW-0511">Multifunctional enzyme</keyword>
<feature type="domain" description="Carrier" evidence="6">
    <location>
        <begin position="38"/>
        <end position="112"/>
    </location>
</feature>
<dbReference type="PROSITE" id="PS52004">
    <property type="entry name" value="KS3_2"/>
    <property type="match status" value="1"/>
</dbReference>
<sequence length="1772" mass="189928">MSELNTDESSTTMDDESGVDESKSTGTAGETAGDLTVAELRDWLRSWVSEATGIPADQISDDRPMEEFGLSSRDAVALAADVEDKTGVILTATAAYNHPTIAMLAKRIIEGDPDEGLDDGADTFWQRERSADDDIAIVGLSTRFPKAGHTPESTWDALINGVDGISDLPEDRWTEFKGDARIADAIASANVKGGYLDDVKSFDADFFQMSPREVEMVDPQQRLALELTWEALEHAHIPASDLKGGPVGVFIGTSTNDYQMLATLGLGEGAEETAAYALTGTATSIVANRVSYFFDFHGPSIAVDTACSSSLVAVHQAVRSLRSGESSVALAGGVNMIITPAVTLGFDQVGAQAKDGHIKAFSADADGMIRAEGGGLVVLKRMSDARRDGDRVLAVISGSAVNSDGRSNGLFAPNPEAQVEVLRDAYRDAALDPRTVDYVEAHGTGTILGDPIEADALGRVVGRGRVVGAPALLGSAKTNFGHMESAAGAGALAKVILALQHNTIPASLNYSGPNPYIQFDANGLKVNQEAGTWPRYSGHAIAGVSGFGFGGTNAHVIVREVLPTDLDPAAPTAGRDTPTASVDPDRSLRSELASVTKGDLPAAAAETPADDDDEYLTEAERAVLAAQATSDTAPAEDTEKDPADGFAPCATDGSVVPLVLSGFLPSRRRKAAEDLLEWLESEAGQATPLADIGRTLAHRNHGRSRAVVMARTHDDAITGVRAIAEGKSNPLVYSADSPDAATAVWLLSGFGSQHRKMAKQLYTENPVFAKYVDRVDEYVQNELGYSIAEMFLDDEQTYGIETSQVGIYTIQVALADTLRHFGAEPGVLVPHSMGEASASYISGGLSLEDATRVICQRSRLMGEGESMLQGDDIRLMALVEYSAEDISDVLVDYPDLEICVYAAPTHTVIGGPESQVDAIVARAEEEGKLGRKLQTKGASHTSQMDPLLGELAYELTGIEPLRPTVGFYSSVDRETFYRPGHEPVHTIDYFTKGLRHSVWFSQAISKSVENGHRTFLELSPNPAVLISVAAVTFSAGLHDAELVETLKRKEDESYGLVNALMKLYVHGHPVNVGSLFGTGDFGDVPRTRFERREFWLKATISGGGSAGSVPGSHVALPDGRHAWEVSASAVTDPRELVRAAAAQVLSDAAVGASLTHASVPGDGTLTTTLSPHPGGASVTVHSKEDKNFRLLFEAVVTGGDVPPESPAPAVESTSPAAVFADDRVVTEDEVVDDIDNKWSPESGETVEQRLAIIVGESMGYDPEDLPREIPLIELGLDSLMAVRIKNRVEFEFDIPQLQLQAMRQANLGDVVKFVEFAVTHRDQLDDLAQNAAGGGELDTAALNAYIDEQNSKDVSEDDSPAGRVATSDPPVGRVATSASEERIETKETDLSDAAAVADATGSDVPPRDAAERLTFGVYAVVTKTSAGGVFNKLPVLEEDVAQQLTDRLNERTGGDIDVEDILDSETIEVMSNYVREYLDAGADTDGFIRYLRLVDGKKSYDPTAGDPVPALLFHPAGGNTSAYEALLKRLPDDQPVIGFDRVEGSIEERVLQYMPRLREIAPHGPYVLIGWSLGGALAYGCAQVLREAGEEVSFVGLIDVVRPSEPVVETPDTKRARLERWRDFAIRTYDLDDDIPIPMDRLVEADDEEQFAIIMEMMSMSGTKIPGGIIEHQRTSFLDNRALTNIEPTSYDGKVILYRADKMHDGAIELEPQWANIDEDGRWGEVVNDLEIIHIGGDHLSIVDEPYIGRIGADLTQRLRTVGDSARSAERK</sequence>
<dbReference type="Pfam" id="PF16197">
    <property type="entry name" value="KAsynt_C_assoc"/>
    <property type="match status" value="1"/>
</dbReference>
<dbReference type="Pfam" id="PF00550">
    <property type="entry name" value="PP-binding"/>
    <property type="match status" value="1"/>
</dbReference>
<dbReference type="InterPro" id="IPR018201">
    <property type="entry name" value="Ketoacyl_synth_AS"/>
</dbReference>
<evidence type="ECO:0000256" key="2">
    <source>
        <dbReference type="ARBA" id="ARBA00022553"/>
    </source>
</evidence>
<comment type="caution">
    <text evidence="8">The sequence shown here is derived from an EMBL/GenBank/DDBJ whole genome shotgun (WGS) entry which is preliminary data.</text>
</comment>
<dbReference type="Pfam" id="PF00975">
    <property type="entry name" value="Thioesterase"/>
    <property type="match status" value="1"/>
</dbReference>
<dbReference type="InterPro" id="IPR001227">
    <property type="entry name" value="Ac_transferase_dom_sf"/>
</dbReference>
<dbReference type="InterPro" id="IPR014031">
    <property type="entry name" value="Ketoacyl_synth_C"/>
</dbReference>
<dbReference type="NCBIfam" id="NF040607">
    <property type="entry name" value="mycolic_Pks13"/>
    <property type="match status" value="1"/>
</dbReference>
<dbReference type="SUPFAM" id="SSF53901">
    <property type="entry name" value="Thiolase-like"/>
    <property type="match status" value="1"/>
</dbReference>
<evidence type="ECO:0000313" key="9">
    <source>
        <dbReference type="Proteomes" id="UP001347146"/>
    </source>
</evidence>
<dbReference type="InterPro" id="IPR032821">
    <property type="entry name" value="PKS_assoc"/>
</dbReference>
<evidence type="ECO:0000259" key="7">
    <source>
        <dbReference type="PROSITE" id="PS52004"/>
    </source>
</evidence>
<evidence type="ECO:0000256" key="4">
    <source>
        <dbReference type="ARBA" id="ARBA00023268"/>
    </source>
</evidence>
<evidence type="ECO:0000256" key="5">
    <source>
        <dbReference type="SAM" id="MobiDB-lite"/>
    </source>
</evidence>
<dbReference type="Pfam" id="PF23297">
    <property type="entry name" value="ACP_SdgA_C"/>
    <property type="match status" value="1"/>
</dbReference>
<name>A0ABU7MGR6_9ACTN</name>
<feature type="region of interest" description="Disordered" evidence="5">
    <location>
        <begin position="567"/>
        <end position="587"/>
    </location>
</feature>
<dbReference type="SMART" id="SM00823">
    <property type="entry name" value="PKS_PP"/>
    <property type="match status" value="2"/>
</dbReference>
<evidence type="ECO:0000256" key="1">
    <source>
        <dbReference type="ARBA" id="ARBA00022450"/>
    </source>
</evidence>
<dbReference type="Gene3D" id="3.30.70.250">
    <property type="entry name" value="Malonyl-CoA ACP transacylase, ACP-binding"/>
    <property type="match status" value="1"/>
</dbReference>
<feature type="domain" description="Carrier" evidence="6">
    <location>
        <begin position="1244"/>
        <end position="1318"/>
    </location>
</feature>
<dbReference type="InterPro" id="IPR020806">
    <property type="entry name" value="PKS_PP-bd"/>
</dbReference>
<dbReference type="InterPro" id="IPR016039">
    <property type="entry name" value="Thiolase-like"/>
</dbReference>
<feature type="compositionally biased region" description="Basic and acidic residues" evidence="5">
    <location>
        <begin position="1379"/>
        <end position="1389"/>
    </location>
</feature>
<dbReference type="SUPFAM" id="SSF53474">
    <property type="entry name" value="alpha/beta-Hydrolases"/>
    <property type="match status" value="1"/>
</dbReference>
<dbReference type="EMBL" id="JAZDUF010000005">
    <property type="protein sequence ID" value="MEE3852230.1"/>
    <property type="molecule type" value="Genomic_DNA"/>
</dbReference>
<dbReference type="InterPro" id="IPR016035">
    <property type="entry name" value="Acyl_Trfase/lysoPLipase"/>
</dbReference>
<dbReference type="InterPro" id="IPR053778">
    <property type="entry name" value="Pks13"/>
</dbReference>
<dbReference type="PANTHER" id="PTHR43775">
    <property type="entry name" value="FATTY ACID SYNTHASE"/>
    <property type="match status" value="1"/>
</dbReference>
<dbReference type="SUPFAM" id="SSF47336">
    <property type="entry name" value="ACP-like"/>
    <property type="match status" value="2"/>
</dbReference>
<dbReference type="InterPro" id="IPR014030">
    <property type="entry name" value="Ketoacyl_synth_N"/>
</dbReference>
<keyword evidence="1" id="KW-0596">Phosphopantetheine</keyword>
<dbReference type="Gene3D" id="3.40.50.1820">
    <property type="entry name" value="alpha/beta hydrolase"/>
    <property type="match status" value="1"/>
</dbReference>
<dbReference type="InterPro" id="IPR014043">
    <property type="entry name" value="Acyl_transferase_dom"/>
</dbReference>
<dbReference type="Gene3D" id="3.40.366.10">
    <property type="entry name" value="Malonyl-Coenzyme A Acyl Carrier Protein, domain 2"/>
    <property type="match status" value="1"/>
</dbReference>
<dbReference type="SMART" id="SM00827">
    <property type="entry name" value="PKS_AT"/>
    <property type="match status" value="1"/>
</dbReference>
<evidence type="ECO:0000259" key="6">
    <source>
        <dbReference type="PROSITE" id="PS50075"/>
    </source>
</evidence>
<dbReference type="RefSeq" id="WP_330434214.1">
    <property type="nucleotide sequence ID" value="NZ_JAZDUF010000005.1"/>
</dbReference>
<dbReference type="InterPro" id="IPR029058">
    <property type="entry name" value="AB_hydrolase_fold"/>
</dbReference>
<keyword evidence="3" id="KW-0808">Transferase</keyword>
<dbReference type="InterPro" id="IPR001031">
    <property type="entry name" value="Thioesterase"/>
</dbReference>
<dbReference type="Pfam" id="PF00109">
    <property type="entry name" value="ketoacyl-synt"/>
    <property type="match status" value="1"/>
</dbReference>
<evidence type="ECO:0000256" key="3">
    <source>
        <dbReference type="ARBA" id="ARBA00022679"/>
    </source>
</evidence>
<accession>A0ABU7MGR6</accession>
<dbReference type="InterPro" id="IPR050091">
    <property type="entry name" value="PKS_NRPS_Biosynth_Enz"/>
</dbReference>
<dbReference type="Proteomes" id="UP001347146">
    <property type="component" value="Unassembled WGS sequence"/>
</dbReference>
<evidence type="ECO:0000313" key="8">
    <source>
        <dbReference type="EMBL" id="MEE3852230.1"/>
    </source>
</evidence>
<dbReference type="CDD" id="cd00833">
    <property type="entry name" value="PKS"/>
    <property type="match status" value="1"/>
</dbReference>
<dbReference type="SUPFAM" id="SSF52151">
    <property type="entry name" value="FabD/lysophospholipase-like"/>
    <property type="match status" value="1"/>
</dbReference>
<reference evidence="8 9" key="1">
    <citation type="submission" date="2024-01" db="EMBL/GenBank/DDBJ databases">
        <title>Draft genome sequence of Gordonia sp. LSe1-13.</title>
        <authorList>
            <person name="Suphannarot A."/>
            <person name="Mingma R."/>
        </authorList>
    </citation>
    <scope>NUCLEOTIDE SEQUENCE [LARGE SCALE GENOMIC DNA]</scope>
    <source>
        <strain evidence="8 9">LSe1-13</strain>
    </source>
</reference>